<comment type="similarity">
    <text evidence="3">Belongs to the peptidase M50B family.</text>
</comment>
<keyword evidence="4 7" id="KW-0812">Transmembrane</keyword>
<feature type="transmembrane region" description="Helical" evidence="7">
    <location>
        <begin position="348"/>
        <end position="373"/>
    </location>
</feature>
<dbReference type="PANTHER" id="PTHR13325">
    <property type="entry name" value="PROTEASE M50 MEMBRANE-BOUND TRANSCRIPTION FACTOR SITE 2 PROTEASE"/>
    <property type="match status" value="1"/>
</dbReference>
<dbReference type="InterPro" id="IPR008915">
    <property type="entry name" value="Peptidase_M50"/>
</dbReference>
<reference evidence="10" key="1">
    <citation type="submission" date="2020-05" db="EMBL/GenBank/DDBJ databases">
        <title>High-Quality Genomes of Partial-Nitritation/Anammox System by Hierarchical Clustering Based Hybrid Assembly.</title>
        <authorList>
            <person name="Liu L."/>
            <person name="Wang Y."/>
            <person name="Che Y."/>
            <person name="Chen Y."/>
            <person name="Xia Y."/>
            <person name="Luo R."/>
            <person name="Cheng S.H."/>
            <person name="Zheng C."/>
            <person name="Zhang T."/>
        </authorList>
    </citation>
    <scope>NUCLEOTIDE SEQUENCE</scope>
    <source>
        <strain evidence="10">H1_PAT1</strain>
    </source>
</reference>
<proteinExistence type="inferred from homology"/>
<evidence type="ECO:0000256" key="7">
    <source>
        <dbReference type="SAM" id="Phobius"/>
    </source>
</evidence>
<evidence type="ECO:0000313" key="9">
    <source>
        <dbReference type="EMBL" id="MBE7526025.1"/>
    </source>
</evidence>
<comment type="caution">
    <text evidence="10">The sequence shown here is derived from an EMBL/GenBank/DDBJ whole genome shotgun (WGS) entry which is preliminary data.</text>
</comment>
<name>A0A928TUG7_UNCKA</name>
<dbReference type="Proteomes" id="UP000710385">
    <property type="component" value="Unassembled WGS sequence"/>
</dbReference>
<dbReference type="InterPro" id="IPR001193">
    <property type="entry name" value="MBTPS2"/>
</dbReference>
<dbReference type="GO" id="GO:0031293">
    <property type="term" value="P:membrane protein intracellular domain proteolysis"/>
    <property type="evidence" value="ECO:0007669"/>
    <property type="project" value="TreeGrafter"/>
</dbReference>
<dbReference type="GO" id="GO:0004222">
    <property type="term" value="F:metalloendopeptidase activity"/>
    <property type="evidence" value="ECO:0007669"/>
    <property type="project" value="InterPro"/>
</dbReference>
<gene>
    <name evidence="9" type="ORF">HS096_07180</name>
    <name evidence="10" type="ORF">HS096_07245</name>
</gene>
<accession>A0A928TUG7</accession>
<dbReference type="GO" id="GO:0016020">
    <property type="term" value="C:membrane"/>
    <property type="evidence" value="ECO:0007669"/>
    <property type="project" value="InterPro"/>
</dbReference>
<keyword evidence="6 7" id="KW-0472">Membrane</keyword>
<evidence type="ECO:0000313" key="11">
    <source>
        <dbReference type="Proteomes" id="UP000710385"/>
    </source>
</evidence>
<feature type="transmembrane region" description="Helical" evidence="7">
    <location>
        <begin position="209"/>
        <end position="228"/>
    </location>
</feature>
<feature type="transmembrane region" description="Helical" evidence="7">
    <location>
        <begin position="144"/>
        <end position="166"/>
    </location>
</feature>
<dbReference type="EMBL" id="JABTTY010000004">
    <property type="protein sequence ID" value="MBE7526038.1"/>
    <property type="molecule type" value="Genomic_DNA"/>
</dbReference>
<sequence length="697" mass="77880">MVSAAALPMPLREDLRLHEAAPEGDGSPAWSIQDPLSNRFYRIGWFEFECLLRLPGAPAAIAEDISRSTPLAADAEMVTGFVEFLQRHHLLRPGEASLQGFARDARQLSWKNWQWWLHHYLFIRVPLVKPDRVLSRCLPWVRPLLSLPALFLILAGSLLGLFLVARQWDEFTHALSDIFTPAGMAAFALALMISKLCHELGHALMATRHGVRVAHMGVALVVLWPMLYTDTSESWRLRSSRQRLAVSSAGIVVELALAGLATLAWALAPDGIFRQAMLYLATTGWLLTLALNASPFMRFDGYFILTDLLDFPNLHERAGVLARAWLRKTLFGVTAPDSENLSLTARRALIAFALFTWLYRFTLFLGIAVAVYLLFFKALGIFLFAVEIAWFIVMPVWRELKDWRDLWPAVTTGHRRRLGLILLVLLFLLAFPWSFDIKAPAWAMAESRQLVFAPMAASVADLRPSGPVAKGDTLARFAIPELAHRERRAATSIQALNQRLTGQVADETTLAERQATGARLGEQIAEQRSTQDEQARLRVVAEFDGIWQDVDPGLRPGIWLGVRDLVGIVIDPQRWVVDAYVEEADVDRLQAGADARFLIHGEVLGQAARVVEIDTTRTLRLAHPMLDSRYGGPILTQANEKISQPVKALYRVRLSLDAPLTPAREARGVVVIEGARHSLLLGWLRDLAALLIRESGF</sequence>
<evidence type="ECO:0000256" key="3">
    <source>
        <dbReference type="ARBA" id="ARBA00007931"/>
    </source>
</evidence>
<feature type="transmembrane region" description="Helical" evidence="7">
    <location>
        <begin position="178"/>
        <end position="197"/>
    </location>
</feature>
<dbReference type="GO" id="GO:0005737">
    <property type="term" value="C:cytoplasm"/>
    <property type="evidence" value="ECO:0007669"/>
    <property type="project" value="TreeGrafter"/>
</dbReference>
<dbReference type="GO" id="GO:0012505">
    <property type="term" value="C:endomembrane system"/>
    <property type="evidence" value="ECO:0007669"/>
    <property type="project" value="UniProtKB-SubCell"/>
</dbReference>
<feature type="transmembrane region" description="Helical" evidence="7">
    <location>
        <begin position="248"/>
        <end position="268"/>
    </location>
</feature>
<comment type="cofactor">
    <cofactor evidence="1">
        <name>Zn(2+)</name>
        <dbReference type="ChEBI" id="CHEBI:29105"/>
    </cofactor>
</comment>
<evidence type="ECO:0000259" key="8">
    <source>
        <dbReference type="Pfam" id="PF02163"/>
    </source>
</evidence>
<feature type="domain" description="Peptidase M50" evidence="8">
    <location>
        <begin position="186"/>
        <end position="286"/>
    </location>
</feature>
<evidence type="ECO:0000256" key="6">
    <source>
        <dbReference type="ARBA" id="ARBA00023136"/>
    </source>
</evidence>
<protein>
    <submittedName>
        <fullName evidence="10">Peptidase M50</fullName>
    </submittedName>
</protein>
<feature type="transmembrane region" description="Helical" evidence="7">
    <location>
        <begin position="379"/>
        <end position="397"/>
    </location>
</feature>
<evidence type="ECO:0000256" key="2">
    <source>
        <dbReference type="ARBA" id="ARBA00004127"/>
    </source>
</evidence>
<dbReference type="EMBL" id="JABTTY010000004">
    <property type="protein sequence ID" value="MBE7526025.1"/>
    <property type="molecule type" value="Genomic_DNA"/>
</dbReference>
<evidence type="ECO:0000256" key="4">
    <source>
        <dbReference type="ARBA" id="ARBA00022692"/>
    </source>
</evidence>
<dbReference type="AlphaFoldDB" id="A0A928TUG7"/>
<evidence type="ECO:0000313" key="10">
    <source>
        <dbReference type="EMBL" id="MBE7526038.1"/>
    </source>
</evidence>
<organism evidence="10 11">
    <name type="scientific">candidate division WWE3 bacterium</name>
    <dbReference type="NCBI Taxonomy" id="2053526"/>
    <lineage>
        <taxon>Bacteria</taxon>
        <taxon>Katanobacteria</taxon>
    </lineage>
</organism>
<keyword evidence="5 7" id="KW-1133">Transmembrane helix</keyword>
<dbReference type="PANTHER" id="PTHR13325:SF3">
    <property type="entry name" value="MEMBRANE-BOUND TRANSCRIPTION FACTOR SITE-2 PROTEASE"/>
    <property type="match status" value="1"/>
</dbReference>
<dbReference type="Pfam" id="PF02163">
    <property type="entry name" value="Peptidase_M50"/>
    <property type="match status" value="1"/>
</dbReference>
<evidence type="ECO:0000256" key="1">
    <source>
        <dbReference type="ARBA" id="ARBA00001947"/>
    </source>
</evidence>
<comment type="subcellular location">
    <subcellularLocation>
        <location evidence="2">Endomembrane system</location>
        <topology evidence="2">Multi-pass membrane protein</topology>
    </subcellularLocation>
</comment>
<feature type="transmembrane region" description="Helical" evidence="7">
    <location>
        <begin position="418"/>
        <end position="435"/>
    </location>
</feature>
<evidence type="ECO:0000256" key="5">
    <source>
        <dbReference type="ARBA" id="ARBA00022989"/>
    </source>
</evidence>